<organism evidence="7 8">
    <name type="scientific">Bacillus paralicheniformis</name>
    <dbReference type="NCBI Taxonomy" id="1648923"/>
    <lineage>
        <taxon>Bacteria</taxon>
        <taxon>Bacillati</taxon>
        <taxon>Bacillota</taxon>
        <taxon>Bacilli</taxon>
        <taxon>Bacillales</taxon>
        <taxon>Bacillaceae</taxon>
        <taxon>Bacillus</taxon>
    </lineage>
</organism>
<dbReference type="PROSITE" id="PS50005">
    <property type="entry name" value="TPR"/>
    <property type="match status" value="1"/>
</dbReference>
<comment type="subcellular location">
    <subcellularLocation>
        <location evidence="1">Cytoplasm</location>
    </subcellularLocation>
</comment>
<accession>A0A7Z0WSY0</accession>
<evidence type="ECO:0000256" key="3">
    <source>
        <dbReference type="ARBA" id="ARBA00022737"/>
    </source>
</evidence>
<keyword evidence="3" id="KW-0677">Repeat</keyword>
<dbReference type="AlphaFoldDB" id="A0A7Z0WSY0"/>
<dbReference type="InterPro" id="IPR011990">
    <property type="entry name" value="TPR-like_helical_dom_sf"/>
</dbReference>
<feature type="repeat" description="TPR" evidence="6">
    <location>
        <begin position="222"/>
        <end position="255"/>
    </location>
</feature>
<evidence type="ECO:0000256" key="5">
    <source>
        <dbReference type="ARBA" id="ARBA00038253"/>
    </source>
</evidence>
<sequence length="378" mass="45406">MEVKQLIPSSKVGVKIHEWYKMIREFSVPDAEALKVEVEKEINQMEEDQDLLLYYQLMCFRHQLMLEYLEPTNKRKQGQSIHELLSQIEEPRRDLNGLLSYYSFFFRGMYEFEKKQYIKAIEFYRNAEKQLSLITDVIEQAEFHFKMAEAYYIMKQTHVSMYHILRAFKIYNNHELYKVRKIQCLFVIAGNYDDLMCHDKALPHLETALELAIEIDNKRLISSAYFNIADCHECMGDIDAAVEYAEKAVEINLKEEYNNLPQSLYYFTQLLFKQKNYERAIEIFGIGRQTARKFNDTLFTSLFEYLEALYIYSVNKEEILEVFKYLEENKIFAYIEELSLEVSNQYLERKDHRNSIEFLQKMMYAQTQIKKGECLYEY</sequence>
<evidence type="ECO:0000256" key="4">
    <source>
        <dbReference type="ARBA" id="ARBA00022803"/>
    </source>
</evidence>
<proteinExistence type="inferred from homology"/>
<dbReference type="SUPFAM" id="SSF48452">
    <property type="entry name" value="TPR-like"/>
    <property type="match status" value="1"/>
</dbReference>
<dbReference type="GO" id="GO:0005737">
    <property type="term" value="C:cytoplasm"/>
    <property type="evidence" value="ECO:0007669"/>
    <property type="project" value="UniProtKB-SubCell"/>
</dbReference>
<evidence type="ECO:0000256" key="6">
    <source>
        <dbReference type="PROSITE-ProRule" id="PRU00339"/>
    </source>
</evidence>
<evidence type="ECO:0000313" key="8">
    <source>
        <dbReference type="Proteomes" id="UP000185604"/>
    </source>
</evidence>
<dbReference type="InterPro" id="IPR019734">
    <property type="entry name" value="TPR_rpt"/>
</dbReference>
<evidence type="ECO:0000256" key="2">
    <source>
        <dbReference type="ARBA" id="ARBA00022490"/>
    </source>
</evidence>
<reference evidence="7 8" key="1">
    <citation type="journal article" date="2016" name="Front. Microbiol.">
        <title>High-Level Heat Resistance of Spores of Bacillus amyloliquefaciens and Bacillus licheniformis Results from the Presence of a spoVA Operon in a Tn1546 Transposon.</title>
        <authorList>
            <person name="Berendsen E.M."/>
            <person name="Koning R.A."/>
            <person name="Boekhorst J."/>
            <person name="de Jong A."/>
            <person name="Kuipers O.P."/>
            <person name="Wells-Bennik M.H."/>
        </authorList>
    </citation>
    <scope>NUCLEOTIDE SEQUENCE [LARGE SCALE GENOMIC DNA]</scope>
    <source>
        <strain evidence="7 8">B4121</strain>
    </source>
</reference>
<dbReference type="PANTHER" id="PTHR46630:SF1">
    <property type="entry name" value="TETRATRICOPEPTIDE REPEAT PROTEIN 29"/>
    <property type="match status" value="1"/>
</dbReference>
<comment type="caution">
    <text evidence="7">The sequence shown here is derived from an EMBL/GenBank/DDBJ whole genome shotgun (WGS) entry which is preliminary data.</text>
</comment>
<comment type="similarity">
    <text evidence="5">Belongs to the Rap family.</text>
</comment>
<dbReference type="PANTHER" id="PTHR46630">
    <property type="entry name" value="TETRATRICOPEPTIDE REPEAT PROTEIN 29"/>
    <property type="match status" value="1"/>
</dbReference>
<dbReference type="SMART" id="SM00028">
    <property type="entry name" value="TPR"/>
    <property type="match status" value="5"/>
</dbReference>
<name>A0A7Z0WSY0_9BACI</name>
<dbReference type="Proteomes" id="UP000185604">
    <property type="component" value="Unassembled WGS sequence"/>
</dbReference>
<keyword evidence="2" id="KW-0963">Cytoplasm</keyword>
<keyword evidence="4 6" id="KW-0802">TPR repeat</keyword>
<gene>
    <name evidence="7" type="ORF">B4121_4551</name>
</gene>
<dbReference type="EMBL" id="LKPO01000029">
    <property type="protein sequence ID" value="OLF86360.1"/>
    <property type="molecule type" value="Genomic_DNA"/>
</dbReference>
<dbReference type="Gene3D" id="1.25.40.10">
    <property type="entry name" value="Tetratricopeptide repeat domain"/>
    <property type="match status" value="1"/>
</dbReference>
<evidence type="ECO:0000256" key="1">
    <source>
        <dbReference type="ARBA" id="ARBA00004496"/>
    </source>
</evidence>
<dbReference type="Pfam" id="PF13424">
    <property type="entry name" value="TPR_12"/>
    <property type="match status" value="1"/>
</dbReference>
<dbReference type="InterPro" id="IPR051476">
    <property type="entry name" value="Bac_ResReg_Asp_Phosphatase"/>
</dbReference>
<dbReference type="Pfam" id="PF18801">
    <property type="entry name" value="RapH_N"/>
    <property type="match status" value="1"/>
</dbReference>
<evidence type="ECO:0000313" key="7">
    <source>
        <dbReference type="EMBL" id="OLF86360.1"/>
    </source>
</evidence>
<protein>
    <submittedName>
        <fullName evidence="7">Response regulator aspartate phosphatase</fullName>
    </submittedName>
</protein>